<proteinExistence type="predicted"/>
<evidence type="ECO:0000313" key="3">
    <source>
        <dbReference type="Proteomes" id="UP001152888"/>
    </source>
</evidence>
<feature type="compositionally biased region" description="Acidic residues" evidence="1">
    <location>
        <begin position="1"/>
        <end position="10"/>
    </location>
</feature>
<dbReference type="AlphaFoldDB" id="A0A9P0M7W7"/>
<reference evidence="2" key="1">
    <citation type="submission" date="2022-03" db="EMBL/GenBank/DDBJ databases">
        <authorList>
            <person name="Sayadi A."/>
        </authorList>
    </citation>
    <scope>NUCLEOTIDE SEQUENCE</scope>
</reference>
<protein>
    <submittedName>
        <fullName evidence="2">Uncharacterized protein</fullName>
    </submittedName>
</protein>
<keyword evidence="3" id="KW-1185">Reference proteome</keyword>
<comment type="caution">
    <text evidence="2">The sequence shown here is derived from an EMBL/GenBank/DDBJ whole genome shotgun (WGS) entry which is preliminary data.</text>
</comment>
<feature type="region of interest" description="Disordered" evidence="1">
    <location>
        <begin position="1"/>
        <end position="50"/>
    </location>
</feature>
<sequence>MEATSSEEDSATSAPSVKQESNSNPASPLEASSPGSLNGRVLLAPSVGRL</sequence>
<gene>
    <name evidence="2" type="ORF">ACAOBT_LOCUS30637</name>
</gene>
<accession>A0A9P0M7W7</accession>
<dbReference type="EMBL" id="CAKOFQ010007858">
    <property type="protein sequence ID" value="CAH2009124.1"/>
    <property type="molecule type" value="Genomic_DNA"/>
</dbReference>
<evidence type="ECO:0000313" key="2">
    <source>
        <dbReference type="EMBL" id="CAH2009124.1"/>
    </source>
</evidence>
<organism evidence="2 3">
    <name type="scientific">Acanthoscelides obtectus</name>
    <name type="common">Bean weevil</name>
    <name type="synonym">Bruchus obtectus</name>
    <dbReference type="NCBI Taxonomy" id="200917"/>
    <lineage>
        <taxon>Eukaryota</taxon>
        <taxon>Metazoa</taxon>
        <taxon>Ecdysozoa</taxon>
        <taxon>Arthropoda</taxon>
        <taxon>Hexapoda</taxon>
        <taxon>Insecta</taxon>
        <taxon>Pterygota</taxon>
        <taxon>Neoptera</taxon>
        <taxon>Endopterygota</taxon>
        <taxon>Coleoptera</taxon>
        <taxon>Polyphaga</taxon>
        <taxon>Cucujiformia</taxon>
        <taxon>Chrysomeloidea</taxon>
        <taxon>Chrysomelidae</taxon>
        <taxon>Bruchinae</taxon>
        <taxon>Bruchini</taxon>
        <taxon>Acanthoscelides</taxon>
    </lineage>
</organism>
<evidence type="ECO:0000256" key="1">
    <source>
        <dbReference type="SAM" id="MobiDB-lite"/>
    </source>
</evidence>
<dbReference type="Proteomes" id="UP001152888">
    <property type="component" value="Unassembled WGS sequence"/>
</dbReference>
<name>A0A9P0M7W7_ACAOB</name>